<gene>
    <name evidence="2" type="ORF">CVT26_001668</name>
</gene>
<evidence type="ECO:0000313" key="2">
    <source>
        <dbReference type="EMBL" id="PPQ75746.1"/>
    </source>
</evidence>
<keyword evidence="3" id="KW-1185">Reference proteome</keyword>
<sequence length="67" mass="6873">MTSARPELVGSNLSAEEQFGNTSSTLTVRPPIRPRAVSGLSSGSSGEHKKSDSAASTSCIATDFKCA</sequence>
<evidence type="ECO:0000313" key="3">
    <source>
        <dbReference type="Proteomes" id="UP000284706"/>
    </source>
</evidence>
<proteinExistence type="predicted"/>
<reference evidence="2 3" key="1">
    <citation type="journal article" date="2018" name="Evol. Lett.">
        <title>Horizontal gene cluster transfer increased hallucinogenic mushroom diversity.</title>
        <authorList>
            <person name="Reynolds H.T."/>
            <person name="Vijayakumar V."/>
            <person name="Gluck-Thaler E."/>
            <person name="Korotkin H.B."/>
            <person name="Matheny P.B."/>
            <person name="Slot J.C."/>
        </authorList>
    </citation>
    <scope>NUCLEOTIDE SEQUENCE [LARGE SCALE GENOMIC DNA]</scope>
    <source>
        <strain evidence="2 3">SRW20</strain>
    </source>
</reference>
<dbReference type="EMBL" id="NHYE01005231">
    <property type="protein sequence ID" value="PPQ75746.1"/>
    <property type="molecule type" value="Genomic_DNA"/>
</dbReference>
<evidence type="ECO:0000256" key="1">
    <source>
        <dbReference type="SAM" id="MobiDB-lite"/>
    </source>
</evidence>
<dbReference type="Proteomes" id="UP000284706">
    <property type="component" value="Unassembled WGS sequence"/>
</dbReference>
<feature type="region of interest" description="Disordered" evidence="1">
    <location>
        <begin position="1"/>
        <end position="57"/>
    </location>
</feature>
<comment type="caution">
    <text evidence="2">The sequence shown here is derived from an EMBL/GenBank/DDBJ whole genome shotgun (WGS) entry which is preliminary data.</text>
</comment>
<name>A0A409WB57_9AGAR</name>
<dbReference type="AlphaFoldDB" id="A0A409WB57"/>
<feature type="compositionally biased region" description="Polar residues" evidence="1">
    <location>
        <begin position="11"/>
        <end position="27"/>
    </location>
</feature>
<organism evidence="2 3">
    <name type="scientific">Gymnopilus dilepis</name>
    <dbReference type="NCBI Taxonomy" id="231916"/>
    <lineage>
        <taxon>Eukaryota</taxon>
        <taxon>Fungi</taxon>
        <taxon>Dikarya</taxon>
        <taxon>Basidiomycota</taxon>
        <taxon>Agaricomycotina</taxon>
        <taxon>Agaricomycetes</taxon>
        <taxon>Agaricomycetidae</taxon>
        <taxon>Agaricales</taxon>
        <taxon>Agaricineae</taxon>
        <taxon>Hymenogastraceae</taxon>
        <taxon>Gymnopilus</taxon>
    </lineage>
</organism>
<dbReference type="InParanoid" id="A0A409WB57"/>
<protein>
    <submittedName>
        <fullName evidence="2">Uncharacterized protein</fullName>
    </submittedName>
</protein>
<accession>A0A409WB57</accession>
<dbReference type="OrthoDB" id="10618205at2759"/>